<feature type="domain" description="PI3K/PI4K catalytic" evidence="9">
    <location>
        <begin position="744"/>
        <end position="1020"/>
    </location>
</feature>
<dbReference type="PANTHER" id="PTHR10048">
    <property type="entry name" value="PHOSPHATIDYLINOSITOL KINASE"/>
    <property type="match status" value="1"/>
</dbReference>
<dbReference type="AlphaFoldDB" id="A0A6A5AY62"/>
<comment type="similarity">
    <text evidence="7">Belongs to the PI3/PI4-kinase family.</text>
</comment>
<dbReference type="PROSITE" id="PS51545">
    <property type="entry name" value="PIK_HELICAL"/>
    <property type="match status" value="1"/>
</dbReference>
<organism evidence="13 14">
    <name type="scientific">Naegleria fowleri</name>
    <name type="common">Brain eating amoeba</name>
    <dbReference type="NCBI Taxonomy" id="5763"/>
    <lineage>
        <taxon>Eukaryota</taxon>
        <taxon>Discoba</taxon>
        <taxon>Heterolobosea</taxon>
        <taxon>Tetramitia</taxon>
        <taxon>Eutetramitia</taxon>
        <taxon>Vahlkampfiidae</taxon>
        <taxon>Naegleria</taxon>
    </lineage>
</organism>
<dbReference type="SMART" id="SM00144">
    <property type="entry name" value="PI3K_rbd"/>
    <property type="match status" value="1"/>
</dbReference>
<dbReference type="InterPro" id="IPR035448">
    <property type="entry name" value="PI3Kc"/>
</dbReference>
<dbReference type="EMBL" id="VFQX01000068">
    <property type="protein sequence ID" value="KAF0972513.1"/>
    <property type="molecule type" value="Genomic_DNA"/>
</dbReference>
<keyword evidence="3" id="KW-0808">Transferase</keyword>
<evidence type="ECO:0000256" key="7">
    <source>
        <dbReference type="PROSITE-ProRule" id="PRU00880"/>
    </source>
</evidence>
<dbReference type="GO" id="GO:0005524">
    <property type="term" value="F:ATP binding"/>
    <property type="evidence" value="ECO:0007669"/>
    <property type="project" value="UniProtKB-KW"/>
</dbReference>
<evidence type="ECO:0000313" key="14">
    <source>
        <dbReference type="Proteomes" id="UP000444721"/>
    </source>
</evidence>
<evidence type="ECO:0000256" key="2">
    <source>
        <dbReference type="ARBA" id="ARBA00012073"/>
    </source>
</evidence>
<dbReference type="CDD" id="cd08380">
    <property type="entry name" value="C2_PI3K_like"/>
    <property type="match status" value="1"/>
</dbReference>
<feature type="domain" description="PIK helical" evidence="10">
    <location>
        <begin position="503"/>
        <end position="680"/>
    </location>
</feature>
<dbReference type="InterPro" id="IPR029071">
    <property type="entry name" value="Ubiquitin-like_domsf"/>
</dbReference>
<evidence type="ECO:0000256" key="5">
    <source>
        <dbReference type="ARBA" id="ARBA00022777"/>
    </source>
</evidence>
<dbReference type="InterPro" id="IPR036940">
    <property type="entry name" value="PI3/4_kinase_cat_sf"/>
</dbReference>
<keyword evidence="14" id="KW-1185">Reference proteome</keyword>
<dbReference type="InterPro" id="IPR011009">
    <property type="entry name" value="Kinase-like_dom_sf"/>
</dbReference>
<dbReference type="VEuPathDB" id="AmoebaDB:NfTy_062240"/>
<dbReference type="GeneID" id="68116632"/>
<dbReference type="InterPro" id="IPR002420">
    <property type="entry name" value="PI3K-type_C2_dom"/>
</dbReference>
<evidence type="ECO:0000256" key="3">
    <source>
        <dbReference type="ARBA" id="ARBA00022679"/>
    </source>
</evidence>
<dbReference type="Pfam" id="PF00613">
    <property type="entry name" value="PI3Ka"/>
    <property type="match status" value="1"/>
</dbReference>
<dbReference type="SUPFAM" id="SSF56112">
    <property type="entry name" value="Protein kinase-like (PK-like)"/>
    <property type="match status" value="1"/>
</dbReference>
<dbReference type="Gene3D" id="2.60.40.150">
    <property type="entry name" value="C2 domain"/>
    <property type="match status" value="1"/>
</dbReference>
<dbReference type="VEuPathDB" id="AmoebaDB:NF0056540"/>
<dbReference type="GO" id="GO:0016303">
    <property type="term" value="F:1-phosphatidylinositol-3-kinase activity"/>
    <property type="evidence" value="ECO:0007669"/>
    <property type="project" value="UniProtKB-EC"/>
</dbReference>
<proteinExistence type="inferred from homology"/>
<protein>
    <recommendedName>
        <fullName evidence="2">phosphatidylinositol 3-kinase</fullName>
        <ecNumber evidence="2">2.7.1.137</ecNumber>
    </recommendedName>
</protein>
<dbReference type="SUPFAM" id="SSF54236">
    <property type="entry name" value="Ubiquitin-like"/>
    <property type="match status" value="1"/>
</dbReference>
<feature type="compositionally biased region" description="Polar residues" evidence="8">
    <location>
        <begin position="1"/>
        <end position="19"/>
    </location>
</feature>
<dbReference type="OMA" id="GVFFHID"/>
<gene>
    <name evidence="13" type="ORF">FDP41_009416</name>
</gene>
<feature type="region of interest" description="Disordered" evidence="8">
    <location>
        <begin position="1"/>
        <end position="31"/>
    </location>
</feature>
<evidence type="ECO:0000256" key="4">
    <source>
        <dbReference type="ARBA" id="ARBA00022741"/>
    </source>
</evidence>
<dbReference type="InterPro" id="IPR042236">
    <property type="entry name" value="PI3K_accessory_sf"/>
</dbReference>
<name>A0A6A5AY62_NAEFO</name>
<dbReference type="CDD" id="cd00891">
    <property type="entry name" value="PI3Kc"/>
    <property type="match status" value="1"/>
</dbReference>
<dbReference type="FunFam" id="1.10.1070.11:FF:000001">
    <property type="entry name" value="Phosphatidylinositol 4,5-bisphosphate 3-kinase catalytic subunit"/>
    <property type="match status" value="1"/>
</dbReference>
<evidence type="ECO:0000259" key="10">
    <source>
        <dbReference type="PROSITE" id="PS51545"/>
    </source>
</evidence>
<dbReference type="Pfam" id="PF00454">
    <property type="entry name" value="PI3_PI4_kinase"/>
    <property type="match status" value="1"/>
</dbReference>
<dbReference type="FunFam" id="3.30.1010.10:FF:000008">
    <property type="entry name" value="Phosphatidylinositol 4,5-bisphosphate 3-kinase catalytic subunit gamma"/>
    <property type="match status" value="1"/>
</dbReference>
<evidence type="ECO:0000256" key="1">
    <source>
        <dbReference type="ARBA" id="ARBA00001498"/>
    </source>
</evidence>
<keyword evidence="4" id="KW-0547">Nucleotide-binding</keyword>
<keyword evidence="5" id="KW-0418">Kinase</keyword>
<feature type="domain" description="PI3K-RBD" evidence="11">
    <location>
        <begin position="161"/>
        <end position="252"/>
    </location>
</feature>
<dbReference type="RefSeq" id="XP_044557227.1">
    <property type="nucleotide sequence ID" value="XM_044713372.1"/>
</dbReference>
<dbReference type="Proteomes" id="UP000444721">
    <property type="component" value="Unassembled WGS sequence"/>
</dbReference>
<dbReference type="PROSITE" id="PS00915">
    <property type="entry name" value="PI3_4_KINASE_1"/>
    <property type="match status" value="1"/>
</dbReference>
<dbReference type="InterPro" id="IPR000403">
    <property type="entry name" value="PI3/4_kinase_cat_dom"/>
</dbReference>
<evidence type="ECO:0000313" key="13">
    <source>
        <dbReference type="EMBL" id="KAF0972513.1"/>
    </source>
</evidence>
<dbReference type="SUPFAM" id="SSF48371">
    <property type="entry name" value="ARM repeat"/>
    <property type="match status" value="1"/>
</dbReference>
<dbReference type="Gene3D" id="3.10.20.770">
    <property type="match status" value="1"/>
</dbReference>
<keyword evidence="6" id="KW-0067">ATP-binding</keyword>
<comment type="catalytic activity">
    <reaction evidence="1">
        <text>a 1,2-diacyl-sn-glycero-3-phospho-(1D-myo-inositol) + ATP = a 1,2-diacyl-sn-glycero-3-phospho-(1D-myo-inositol-3-phosphate) + ADP + H(+)</text>
        <dbReference type="Rhea" id="RHEA:12709"/>
        <dbReference type="ChEBI" id="CHEBI:15378"/>
        <dbReference type="ChEBI" id="CHEBI:30616"/>
        <dbReference type="ChEBI" id="CHEBI:57880"/>
        <dbReference type="ChEBI" id="CHEBI:58088"/>
        <dbReference type="ChEBI" id="CHEBI:456216"/>
        <dbReference type="EC" id="2.7.1.137"/>
    </reaction>
</comment>
<dbReference type="GO" id="GO:0005886">
    <property type="term" value="C:plasma membrane"/>
    <property type="evidence" value="ECO:0007669"/>
    <property type="project" value="TreeGrafter"/>
</dbReference>
<reference evidence="13 14" key="1">
    <citation type="journal article" date="2019" name="Sci. Rep.">
        <title>Nanopore sequencing improves the draft genome of the human pathogenic amoeba Naegleria fowleri.</title>
        <authorList>
            <person name="Liechti N."/>
            <person name="Schurch N."/>
            <person name="Bruggmann R."/>
            <person name="Wittwer M."/>
        </authorList>
    </citation>
    <scope>NUCLEOTIDE SEQUENCE [LARGE SCALE GENOMIC DNA]</scope>
    <source>
        <strain evidence="13 14">ATCC 30894</strain>
    </source>
</reference>
<dbReference type="Pfam" id="PF00794">
    <property type="entry name" value="PI3K_rbd"/>
    <property type="match status" value="1"/>
</dbReference>
<dbReference type="GO" id="GO:0035005">
    <property type="term" value="F:1-phosphatidylinositol-4-phosphate 3-kinase activity"/>
    <property type="evidence" value="ECO:0007669"/>
    <property type="project" value="TreeGrafter"/>
</dbReference>
<dbReference type="Gene3D" id="1.10.1070.11">
    <property type="entry name" value="Phosphatidylinositol 3-/4-kinase, catalytic domain"/>
    <property type="match status" value="1"/>
</dbReference>
<dbReference type="SMART" id="SM00146">
    <property type="entry name" value="PI3Kc"/>
    <property type="match status" value="1"/>
</dbReference>
<dbReference type="SMART" id="SM00145">
    <property type="entry name" value="PI3Ka"/>
    <property type="match status" value="1"/>
</dbReference>
<dbReference type="InterPro" id="IPR016024">
    <property type="entry name" value="ARM-type_fold"/>
</dbReference>
<evidence type="ECO:0000256" key="8">
    <source>
        <dbReference type="SAM" id="MobiDB-lite"/>
    </source>
</evidence>
<evidence type="ECO:0000259" key="9">
    <source>
        <dbReference type="PROSITE" id="PS50290"/>
    </source>
</evidence>
<dbReference type="InterPro" id="IPR035892">
    <property type="entry name" value="C2_domain_sf"/>
</dbReference>
<dbReference type="OrthoDB" id="67688at2759"/>
<dbReference type="VEuPathDB" id="AmoebaDB:FDP41_009416"/>
<dbReference type="PROSITE" id="PS51546">
    <property type="entry name" value="PI3K_RBD"/>
    <property type="match status" value="1"/>
</dbReference>
<dbReference type="GO" id="GO:0048015">
    <property type="term" value="P:phosphatidylinositol-mediated signaling"/>
    <property type="evidence" value="ECO:0007669"/>
    <property type="project" value="TreeGrafter"/>
</dbReference>
<dbReference type="PROSITE" id="PS50290">
    <property type="entry name" value="PI3_4_KINASE_3"/>
    <property type="match status" value="1"/>
</dbReference>
<dbReference type="GO" id="GO:0043491">
    <property type="term" value="P:phosphatidylinositol 3-kinase/protein kinase B signal transduction"/>
    <property type="evidence" value="ECO:0007669"/>
    <property type="project" value="TreeGrafter"/>
</dbReference>
<dbReference type="InterPro" id="IPR000341">
    <property type="entry name" value="PI3K_Ras-bd_dom"/>
</dbReference>
<dbReference type="EC" id="2.7.1.137" evidence="2"/>
<dbReference type="Pfam" id="PF00792">
    <property type="entry name" value="PI3K_C2"/>
    <property type="match status" value="1"/>
</dbReference>
<evidence type="ECO:0000259" key="12">
    <source>
        <dbReference type="PROSITE" id="PS51547"/>
    </source>
</evidence>
<dbReference type="PROSITE" id="PS51547">
    <property type="entry name" value="C2_PI3K"/>
    <property type="match status" value="1"/>
</dbReference>
<dbReference type="PANTHER" id="PTHR10048:SF14">
    <property type="entry name" value="LD28067P"/>
    <property type="match status" value="1"/>
</dbReference>
<comment type="caution">
    <text evidence="13">The sequence shown here is derived from an EMBL/GenBank/DDBJ whole genome shotgun (WGS) entry which is preliminary data.</text>
</comment>
<dbReference type="InterPro" id="IPR015433">
    <property type="entry name" value="PI3/4_kinase"/>
</dbReference>
<feature type="domain" description="C2 PI3K-type" evidence="12">
    <location>
        <begin position="306"/>
        <end position="469"/>
    </location>
</feature>
<dbReference type="InterPro" id="IPR001263">
    <property type="entry name" value="PI3K_accessory_dom"/>
</dbReference>
<dbReference type="SUPFAM" id="SSF49562">
    <property type="entry name" value="C2 domain (Calcium/lipid-binding domain, CaLB)"/>
    <property type="match status" value="1"/>
</dbReference>
<accession>A0A6A5AY62</accession>
<evidence type="ECO:0000256" key="6">
    <source>
        <dbReference type="ARBA" id="ARBA00022840"/>
    </source>
</evidence>
<dbReference type="Gene3D" id="1.25.40.70">
    <property type="entry name" value="Phosphatidylinositol 3-kinase, accessory domain (PIK)"/>
    <property type="match status" value="1"/>
</dbReference>
<dbReference type="GO" id="GO:0005737">
    <property type="term" value="C:cytoplasm"/>
    <property type="evidence" value="ECO:0007669"/>
    <property type="project" value="TreeGrafter"/>
</dbReference>
<dbReference type="GO" id="GO:0050920">
    <property type="term" value="P:regulation of chemotaxis"/>
    <property type="evidence" value="ECO:0007669"/>
    <property type="project" value="UniProtKB-ARBA"/>
</dbReference>
<dbReference type="InterPro" id="IPR018936">
    <property type="entry name" value="PI3/4_kinase_CS"/>
</dbReference>
<sequence>MPSPTVVATKNGASPTPSSAAVLENGKSTSTAIEKETDGLMNGEGEQTEQDQEYVEAVKRLEKVKVPARDDEHWRKILEEDDETSKRLANSSTQEEIRKEIEIILGPSKDWSSNSEEVQTFRETFKKIQYFEKSDRKSEDREAFLPPVFLSVEPINPNELNKKILINVNCTLHGNKATKTLECDYNTSADDFAELFLNKLNTAHQQKRKKEDWVFKAAGTAEFMYGDYKMAQFDHIRKCMKKGVKPTLTLLDKETVKAELDPRDVTLKTVSYDFKHEKDQKLYVHEEMCFGKNDWSKMKYISLWDLVKCCRVKLVGVDNLVGNQITQPDNTYLYFCCELYHGGTPLSRQKFSKMVPFSRSPRWNQTIVFDEVLISDIPRETKLCLTLFARDVTAKNSSGKDPLHAPHHVSSKDIALGYTIKTLINFKGFLNQGDVVSAMWPNDRAKPISVVAENTGSDETPIFVSYQFDRYALPVVFPQGRPPKKMAKRLLSYEQKLSEHFKDSFANLNGIQLDRKLNEIISKDPLEILTDEEKYLLWTNKERIMEIPKALPKFILSVPWKMPQAVFIAHTLIQRWKPMTPVDALELLDYNFADEKVRQYAVERLNELGDVQLSDFLLQLVQTLKYELYHDSSLARFLLQRGLRSTHIIGHILFWHLKAEMHVPYAKERHGLLLEEYLLNSGGHRRELLKQSGVLDQLLEIAIKIKHEKKATVTEALIQHLQTLKQPPKYKLPLSPRMEVIGIIPEKCRVMDSAKRPLWLCFKNADETGDDLYVMFKAGDDLRQDLLTLQVLRVMDQLWKKEGLDLHMQPYGCICTGYMTGMIEIVLNSQTIANVTKKRAGVAGAFKQDPIYKWLKEHNTDEEWDTVVNNFVHSCAGYCSATYVLGIGDRHNDNIMITKKGDLFHIDFGHFLGHFKTFAGLKRETTPFVFTPMYAYVMGGENSEMYEKFSDLGCKAYNILRKYGHMIMTLFTLMLGTGIPELSSIDDVLWLRKCLILNATDEEADNAFREKIKESLGNIRARINDGVHILAHRK</sequence>
<dbReference type="Gene3D" id="3.30.1010.10">
    <property type="entry name" value="Phosphatidylinositol 3-kinase Catalytic Subunit, Chain A, domain 4"/>
    <property type="match status" value="1"/>
</dbReference>
<dbReference type="SMART" id="SM00142">
    <property type="entry name" value="PI3K_C2"/>
    <property type="match status" value="1"/>
</dbReference>
<dbReference type="GO" id="GO:0005942">
    <property type="term" value="C:phosphatidylinositol 3-kinase complex"/>
    <property type="evidence" value="ECO:0007669"/>
    <property type="project" value="TreeGrafter"/>
</dbReference>
<dbReference type="GO" id="GO:0032060">
    <property type="term" value="P:bleb assembly"/>
    <property type="evidence" value="ECO:0007669"/>
    <property type="project" value="UniProtKB-ARBA"/>
</dbReference>
<evidence type="ECO:0000259" key="11">
    <source>
        <dbReference type="PROSITE" id="PS51546"/>
    </source>
</evidence>
<dbReference type="GO" id="GO:0016477">
    <property type="term" value="P:cell migration"/>
    <property type="evidence" value="ECO:0007669"/>
    <property type="project" value="TreeGrafter"/>
</dbReference>